<sequence>MLNFVVFLYAMLTMFVLGAMRQNEIAGRANPEIVQHFGWGLMVVSLLTSGGAALWLLRVMLTTGAAF</sequence>
<accession>A0ABS6BN48</accession>
<evidence type="ECO:0000256" key="1">
    <source>
        <dbReference type="SAM" id="Phobius"/>
    </source>
</evidence>
<organism evidence="2 3">
    <name type="scientific">Sphingomonas quercus</name>
    <dbReference type="NCBI Taxonomy" id="2842451"/>
    <lineage>
        <taxon>Bacteria</taxon>
        <taxon>Pseudomonadati</taxon>
        <taxon>Pseudomonadota</taxon>
        <taxon>Alphaproteobacteria</taxon>
        <taxon>Sphingomonadales</taxon>
        <taxon>Sphingomonadaceae</taxon>
        <taxon>Sphingomonas</taxon>
    </lineage>
</organism>
<evidence type="ECO:0000313" key="2">
    <source>
        <dbReference type="EMBL" id="MBU3079226.1"/>
    </source>
</evidence>
<dbReference type="Proteomes" id="UP000776276">
    <property type="component" value="Unassembled WGS sequence"/>
</dbReference>
<protein>
    <submittedName>
        <fullName evidence="2">Uncharacterized protein</fullName>
    </submittedName>
</protein>
<dbReference type="EMBL" id="JAHKRT010000009">
    <property type="protein sequence ID" value="MBU3079226.1"/>
    <property type="molecule type" value="Genomic_DNA"/>
</dbReference>
<keyword evidence="1" id="KW-0472">Membrane</keyword>
<keyword evidence="1" id="KW-0812">Transmembrane</keyword>
<keyword evidence="1" id="KW-1133">Transmembrane helix</keyword>
<reference evidence="2 3" key="1">
    <citation type="submission" date="2021-06" db="EMBL/GenBank/DDBJ databases">
        <title>Sphingomonas sp. XMGL2, whole genome shotgun sequencing project.</title>
        <authorList>
            <person name="Zhao G."/>
            <person name="Shen L."/>
        </authorList>
    </citation>
    <scope>NUCLEOTIDE SEQUENCE [LARGE SCALE GENOMIC DNA]</scope>
    <source>
        <strain evidence="2 3">XMGL2</strain>
    </source>
</reference>
<proteinExistence type="predicted"/>
<feature type="transmembrane region" description="Helical" evidence="1">
    <location>
        <begin position="37"/>
        <end position="57"/>
    </location>
</feature>
<name>A0ABS6BN48_9SPHN</name>
<keyword evidence="3" id="KW-1185">Reference proteome</keyword>
<evidence type="ECO:0000313" key="3">
    <source>
        <dbReference type="Proteomes" id="UP000776276"/>
    </source>
</evidence>
<comment type="caution">
    <text evidence="2">The sequence shown here is derived from an EMBL/GenBank/DDBJ whole genome shotgun (WGS) entry which is preliminary data.</text>
</comment>
<dbReference type="RefSeq" id="WP_216326963.1">
    <property type="nucleotide sequence ID" value="NZ_JAHKRT010000009.1"/>
</dbReference>
<gene>
    <name evidence="2" type="ORF">KOF26_15310</name>
</gene>